<evidence type="ECO:0000256" key="1">
    <source>
        <dbReference type="ARBA" id="ARBA00004613"/>
    </source>
</evidence>
<keyword evidence="4" id="KW-0722">Serine protease inhibitor</keyword>
<reference evidence="7" key="1">
    <citation type="submission" date="2023-07" db="EMBL/GenBank/DDBJ databases">
        <authorList>
            <consortium name="CYATHOMIX"/>
        </authorList>
    </citation>
    <scope>NUCLEOTIDE SEQUENCE</scope>
    <source>
        <strain evidence="7">N/A</strain>
    </source>
</reference>
<evidence type="ECO:0000313" key="8">
    <source>
        <dbReference type="Proteomes" id="UP001176961"/>
    </source>
</evidence>
<dbReference type="SMART" id="SM00131">
    <property type="entry name" value="KU"/>
    <property type="match status" value="2"/>
</dbReference>
<protein>
    <recommendedName>
        <fullName evidence="6">BPTI/Kunitz inhibitor domain-containing protein</fullName>
    </recommendedName>
</protein>
<dbReference type="AlphaFoldDB" id="A0AA36MFQ1"/>
<dbReference type="EMBL" id="CATQJL010000316">
    <property type="protein sequence ID" value="CAJ0607657.1"/>
    <property type="molecule type" value="Genomic_DNA"/>
</dbReference>
<evidence type="ECO:0000256" key="5">
    <source>
        <dbReference type="ARBA" id="ARBA00023157"/>
    </source>
</evidence>
<dbReference type="PANTHER" id="PTHR10083:SF217">
    <property type="entry name" value="BOOPHILIN-H2"/>
    <property type="match status" value="1"/>
</dbReference>
<comment type="subcellular location">
    <subcellularLocation>
        <location evidence="1">Secreted</location>
    </subcellularLocation>
</comment>
<comment type="caution">
    <text evidence="7">The sequence shown here is derived from an EMBL/GenBank/DDBJ whole genome shotgun (WGS) entry which is preliminary data.</text>
</comment>
<dbReference type="PROSITE" id="PS50279">
    <property type="entry name" value="BPTI_KUNITZ_2"/>
    <property type="match status" value="2"/>
</dbReference>
<evidence type="ECO:0000256" key="4">
    <source>
        <dbReference type="ARBA" id="ARBA00022900"/>
    </source>
</evidence>
<dbReference type="InterPro" id="IPR002223">
    <property type="entry name" value="Kunitz_BPTI"/>
</dbReference>
<accession>A0AA36MFQ1</accession>
<dbReference type="Proteomes" id="UP001176961">
    <property type="component" value="Unassembled WGS sequence"/>
</dbReference>
<dbReference type="InterPro" id="IPR050098">
    <property type="entry name" value="TFPI/VKTCI-like"/>
</dbReference>
<dbReference type="Pfam" id="PF00014">
    <property type="entry name" value="Kunitz_BPTI"/>
    <property type="match status" value="2"/>
</dbReference>
<feature type="domain" description="BPTI/Kunitz inhibitor" evidence="6">
    <location>
        <begin position="285"/>
        <end position="335"/>
    </location>
</feature>
<evidence type="ECO:0000256" key="3">
    <source>
        <dbReference type="ARBA" id="ARBA00022690"/>
    </source>
</evidence>
<gene>
    <name evidence="7" type="ORF">CYNAS_LOCUS19640</name>
</gene>
<keyword evidence="8" id="KW-1185">Reference proteome</keyword>
<evidence type="ECO:0000259" key="6">
    <source>
        <dbReference type="PROSITE" id="PS50279"/>
    </source>
</evidence>
<keyword evidence="3" id="KW-0646">Protease inhibitor</keyword>
<feature type="domain" description="BPTI/Kunitz inhibitor" evidence="6">
    <location>
        <begin position="541"/>
        <end position="591"/>
    </location>
</feature>
<proteinExistence type="predicted"/>
<dbReference type="GO" id="GO:0004867">
    <property type="term" value="F:serine-type endopeptidase inhibitor activity"/>
    <property type="evidence" value="ECO:0007669"/>
    <property type="project" value="UniProtKB-KW"/>
</dbReference>
<sequence length="735" mass="78841">MPITTTMSTAITSETTTMTSPTTITDDITILCRPSGMKGARGGCPERFGYGFNPMSGTCEYIGLGGCFDDKDKCIEICIDLASTTTTVSTTTGDIMIICRPPGVKGVRGGCPERSGYGYDPTMRGCRYIGSGGCFNTEDECLEICALTTEPTTTAPTSTIRTTTDKASTTVPATTSSEYSTSTVTTTTSDITIVCRPPGVKGVRGGCPERSGYGYDPTVRGCRYIGPGGCFNTEKECLEICGSTATPVMTTTSATTTTSTSTQASSKLQPQISFTEHELYFADICQLPEDPGTGDRMLFQFYYSAEKDECHILIYRGSGGNGNRFKTIEDCWLACSPRNARDLCFPPQVKGGVIPCEKPSGYRYDFTLNKCVISQSKGCFSTQQQCTELCVREIETTEAIPTEPTTTAATSTILTTTEEASTTVPATTSSEYPTTILTTTIDNVTVICRPPGIKGLRGGCPERSGYGYDPINGDCRYIGPGGCFNTAKECVDICGGSSSTTIQSTVREPTTTFPVITTTSAAVTTSASTTASSTTTTADICQLPEDPGTGDQRLFQFYYSAEKDECHILIYRGSGGNGNRFKTIEDCWLACSPRNARDLCFLPQVKGGEIPCEKPWGYRYEFTLNKCVISQTKGCFSTQQQCRDLCVRETETTEGDITVICRPPGVKGIRGGCPERSGYGYDPINGDCRYIGPGGCFNTVKECIEICGGSSSTTIQSTVKGTHNNDRGFVNEMIS</sequence>
<dbReference type="Gene3D" id="4.10.410.10">
    <property type="entry name" value="Pancreatic trypsin inhibitor Kunitz domain"/>
    <property type="match status" value="2"/>
</dbReference>
<name>A0AA36MFQ1_CYLNA</name>
<keyword evidence="2" id="KW-0964">Secreted</keyword>
<dbReference type="PANTHER" id="PTHR10083">
    <property type="entry name" value="KUNITZ-TYPE PROTEASE INHIBITOR-RELATED"/>
    <property type="match status" value="1"/>
</dbReference>
<dbReference type="CDD" id="cd22593">
    <property type="entry name" value="Kunitz_conkunitzin"/>
    <property type="match status" value="2"/>
</dbReference>
<dbReference type="SUPFAM" id="SSF57362">
    <property type="entry name" value="BPTI-like"/>
    <property type="match status" value="2"/>
</dbReference>
<keyword evidence="5" id="KW-1015">Disulfide bond</keyword>
<dbReference type="InterPro" id="IPR036880">
    <property type="entry name" value="Kunitz_BPTI_sf"/>
</dbReference>
<organism evidence="7 8">
    <name type="scientific">Cylicocyclus nassatus</name>
    <name type="common">Nematode worm</name>
    <dbReference type="NCBI Taxonomy" id="53992"/>
    <lineage>
        <taxon>Eukaryota</taxon>
        <taxon>Metazoa</taxon>
        <taxon>Ecdysozoa</taxon>
        <taxon>Nematoda</taxon>
        <taxon>Chromadorea</taxon>
        <taxon>Rhabditida</taxon>
        <taxon>Rhabditina</taxon>
        <taxon>Rhabditomorpha</taxon>
        <taxon>Strongyloidea</taxon>
        <taxon>Strongylidae</taxon>
        <taxon>Cylicocyclus</taxon>
    </lineage>
</organism>
<dbReference type="GO" id="GO:0005615">
    <property type="term" value="C:extracellular space"/>
    <property type="evidence" value="ECO:0007669"/>
    <property type="project" value="TreeGrafter"/>
</dbReference>
<evidence type="ECO:0000256" key="2">
    <source>
        <dbReference type="ARBA" id="ARBA00022525"/>
    </source>
</evidence>
<evidence type="ECO:0000313" key="7">
    <source>
        <dbReference type="EMBL" id="CAJ0607657.1"/>
    </source>
</evidence>